<dbReference type="InterPro" id="IPR000873">
    <property type="entry name" value="AMP-dep_synth/lig_dom"/>
</dbReference>
<dbReference type="PANTHER" id="PTHR43201:SF5">
    <property type="entry name" value="MEDIUM-CHAIN ACYL-COA LIGASE ACSF2, MITOCHONDRIAL"/>
    <property type="match status" value="1"/>
</dbReference>
<dbReference type="RefSeq" id="WP_270037288.1">
    <property type="nucleotide sequence ID" value="NZ_JAPDOD010000001.1"/>
</dbReference>
<dbReference type="PANTHER" id="PTHR43201">
    <property type="entry name" value="ACYL-COA SYNTHETASE"/>
    <property type="match status" value="1"/>
</dbReference>
<dbReference type="InterPro" id="IPR042099">
    <property type="entry name" value="ANL_N_sf"/>
</dbReference>
<comment type="caution">
    <text evidence="5">The sequence shown here is derived from an EMBL/GenBank/DDBJ whole genome shotgun (WGS) entry which is preliminary data.</text>
</comment>
<keyword evidence="6" id="KW-1185">Reference proteome</keyword>
<dbReference type="Pfam" id="PF00501">
    <property type="entry name" value="AMP-binding"/>
    <property type="match status" value="2"/>
</dbReference>
<proteinExistence type="inferred from homology"/>
<accession>A0A9X3MM82</accession>
<dbReference type="PROSITE" id="PS00455">
    <property type="entry name" value="AMP_BINDING"/>
    <property type="match status" value="1"/>
</dbReference>
<dbReference type="AlphaFoldDB" id="A0A9X3MM82"/>
<evidence type="ECO:0000313" key="5">
    <source>
        <dbReference type="EMBL" id="MDA0158697.1"/>
    </source>
</evidence>
<evidence type="ECO:0000256" key="2">
    <source>
        <dbReference type="ARBA" id="ARBA00022598"/>
    </source>
</evidence>
<dbReference type="Gene3D" id="3.40.50.12780">
    <property type="entry name" value="N-terminal domain of ligase-like"/>
    <property type="match status" value="1"/>
</dbReference>
<protein>
    <submittedName>
        <fullName evidence="5">AMP-binding protein</fullName>
    </submittedName>
</protein>
<feature type="domain" description="AMP-dependent synthetase/ligase" evidence="3">
    <location>
        <begin position="14"/>
        <end position="104"/>
    </location>
</feature>
<dbReference type="Proteomes" id="UP001149140">
    <property type="component" value="Unassembled WGS sequence"/>
</dbReference>
<dbReference type="InterPro" id="IPR025110">
    <property type="entry name" value="AMP-bd_C"/>
</dbReference>
<evidence type="ECO:0000313" key="6">
    <source>
        <dbReference type="Proteomes" id="UP001149140"/>
    </source>
</evidence>
<dbReference type="InterPro" id="IPR045851">
    <property type="entry name" value="AMP-bd_C_sf"/>
</dbReference>
<reference evidence="5" key="1">
    <citation type="submission" date="2022-10" db="EMBL/GenBank/DDBJ databases">
        <title>The WGS of Solirubrobacter ginsenosidimutans DSM 21036.</title>
        <authorList>
            <person name="Jiang Z."/>
        </authorList>
    </citation>
    <scope>NUCLEOTIDE SEQUENCE</scope>
    <source>
        <strain evidence="5">DSM 21036</strain>
    </source>
</reference>
<dbReference type="InterPro" id="IPR020845">
    <property type="entry name" value="AMP-binding_CS"/>
</dbReference>
<feature type="domain" description="AMP-dependent synthetase/ligase" evidence="3">
    <location>
        <begin position="112"/>
        <end position="322"/>
    </location>
</feature>
<dbReference type="GO" id="GO:0031956">
    <property type="term" value="F:medium-chain fatty acid-CoA ligase activity"/>
    <property type="evidence" value="ECO:0007669"/>
    <property type="project" value="TreeGrafter"/>
</dbReference>
<keyword evidence="2" id="KW-0436">Ligase</keyword>
<dbReference type="SUPFAM" id="SSF56801">
    <property type="entry name" value="Acetyl-CoA synthetase-like"/>
    <property type="match status" value="1"/>
</dbReference>
<comment type="similarity">
    <text evidence="1">Belongs to the ATP-dependent AMP-binding enzyme family.</text>
</comment>
<evidence type="ECO:0000259" key="3">
    <source>
        <dbReference type="Pfam" id="PF00501"/>
    </source>
</evidence>
<dbReference type="FunFam" id="3.30.300.30:FF:000008">
    <property type="entry name" value="2,3-dihydroxybenzoate-AMP ligase"/>
    <property type="match status" value="1"/>
</dbReference>
<name>A0A9X3MM82_9ACTN</name>
<organism evidence="5 6">
    <name type="scientific">Solirubrobacter ginsenosidimutans</name>
    <dbReference type="NCBI Taxonomy" id="490573"/>
    <lineage>
        <taxon>Bacteria</taxon>
        <taxon>Bacillati</taxon>
        <taxon>Actinomycetota</taxon>
        <taxon>Thermoleophilia</taxon>
        <taxon>Solirubrobacterales</taxon>
        <taxon>Solirubrobacteraceae</taxon>
        <taxon>Solirubrobacter</taxon>
    </lineage>
</organism>
<dbReference type="Gene3D" id="3.30.300.30">
    <property type="match status" value="1"/>
</dbReference>
<dbReference type="GO" id="GO:0006631">
    <property type="term" value="P:fatty acid metabolic process"/>
    <property type="evidence" value="ECO:0007669"/>
    <property type="project" value="TreeGrafter"/>
</dbReference>
<feature type="domain" description="AMP-binding enzyme C-terminal" evidence="4">
    <location>
        <begin position="372"/>
        <end position="443"/>
    </location>
</feature>
<dbReference type="Pfam" id="PF13193">
    <property type="entry name" value="AMP-binding_C"/>
    <property type="match status" value="1"/>
</dbReference>
<dbReference type="EMBL" id="JAPDOD010000001">
    <property type="protein sequence ID" value="MDA0158697.1"/>
    <property type="molecule type" value="Genomic_DNA"/>
</dbReference>
<evidence type="ECO:0000259" key="4">
    <source>
        <dbReference type="Pfam" id="PF13193"/>
    </source>
</evidence>
<sequence length="451" mass="48754">MHGAQHLTELLDHEHSDRVALVFDGVERTHRELHERASRVAGALAARGVRAGDRVAMLLHNGLEFPETLLACLRLGAIAVPINFRLTQNEIDYILADCGAAVLVDGPLDHEPAPRAPIESSDPALLCYTSGTTGRPKGAVLTHANLVASTLSWIHEMGATADDVWLSGQPLFHIGGINGMLPFLALGATAILTPTTGFDPAHAVRLMEQHAVTMCIFVPTQWDQVTAIAQRTRLRVAMWGAAPASRKTLEALARTYPGVDIVSAYGQTEMSGATTLLKGPDATRKMGSVGKPMRDVELRLEDEVDGVGEIVYRGPFVMQGYWNDADATAEAFAGGWFHSGDLATRDAEGYLRLVDRKKDMIVSGGENIYPAEVERVLREHPAVADVAVVGVPHPRWGETPVAFVVGACTEHELIGHCRAHLASYKKPTAIHFVTSLPRNAAGKVLKRELRP</sequence>
<gene>
    <name evidence="5" type="ORF">OM076_00350</name>
</gene>
<evidence type="ECO:0000256" key="1">
    <source>
        <dbReference type="ARBA" id="ARBA00006432"/>
    </source>
</evidence>